<dbReference type="PROSITE" id="PS51186">
    <property type="entry name" value="GNAT"/>
    <property type="match status" value="1"/>
</dbReference>
<accession>A0A328UHR3</accession>
<name>A0A328UHR3_9FIRM</name>
<dbReference type="Pfam" id="PF13508">
    <property type="entry name" value="Acetyltransf_7"/>
    <property type="match status" value="1"/>
</dbReference>
<keyword evidence="3" id="KW-1185">Reference proteome</keyword>
<sequence length="168" mass="18913">MGMDRQVEIRPAAPQDLDAWMELVDQVRWSFPSLDTEEGLTHCRRMIYQGILNKNAFCAWYRGKLAGVVLFSAGRNMLRFLAVAPGYRRRGIATQLLNAMLACLDPERDVVAAVLPAGDGDGEQPGLYESLGFYRKRTLCTLGYPVWQLVRKKQYGVPGSRRRGCFPA</sequence>
<dbReference type="InterPro" id="IPR000182">
    <property type="entry name" value="GNAT_dom"/>
</dbReference>
<dbReference type="Gene3D" id="3.40.630.30">
    <property type="match status" value="1"/>
</dbReference>
<proteinExistence type="predicted"/>
<organism evidence="2 3">
    <name type="scientific">Hydrogeniiclostridium mannosilyticum</name>
    <dbReference type="NCBI Taxonomy" id="2764322"/>
    <lineage>
        <taxon>Bacteria</taxon>
        <taxon>Bacillati</taxon>
        <taxon>Bacillota</taxon>
        <taxon>Clostridia</taxon>
        <taxon>Eubacteriales</taxon>
        <taxon>Acutalibacteraceae</taxon>
        <taxon>Hydrogeniiclostridium</taxon>
    </lineage>
</organism>
<dbReference type="CDD" id="cd04301">
    <property type="entry name" value="NAT_SF"/>
    <property type="match status" value="1"/>
</dbReference>
<gene>
    <name evidence="2" type="ORF">DPQ25_08150</name>
</gene>
<comment type="caution">
    <text evidence="2">The sequence shown here is derived from an EMBL/GenBank/DDBJ whole genome shotgun (WGS) entry which is preliminary data.</text>
</comment>
<feature type="domain" description="N-acetyltransferase" evidence="1">
    <location>
        <begin position="7"/>
        <end position="164"/>
    </location>
</feature>
<dbReference type="InterPro" id="IPR016181">
    <property type="entry name" value="Acyl_CoA_acyltransferase"/>
</dbReference>
<dbReference type="AlphaFoldDB" id="A0A328UHR3"/>
<dbReference type="Proteomes" id="UP000249377">
    <property type="component" value="Unassembled WGS sequence"/>
</dbReference>
<evidence type="ECO:0000313" key="2">
    <source>
        <dbReference type="EMBL" id="RAQ28754.1"/>
    </source>
</evidence>
<reference evidence="2 3" key="1">
    <citation type="submission" date="2018-06" db="EMBL/GenBank/DDBJ databases">
        <title>Noncontiguous genome sequence of Ruminococcaceae bacterium ASD2818.</title>
        <authorList>
            <person name="Chaplin A.V."/>
            <person name="Sokolova S.R."/>
            <person name="Kochetkova T.O."/>
            <person name="Goltsov A.Y."/>
            <person name="Trofimov D.Y."/>
            <person name="Efimov B.A."/>
        </authorList>
    </citation>
    <scope>NUCLEOTIDE SEQUENCE [LARGE SCALE GENOMIC DNA]</scope>
    <source>
        <strain evidence="2 3">ASD2818</strain>
    </source>
</reference>
<evidence type="ECO:0000259" key="1">
    <source>
        <dbReference type="PROSITE" id="PS51186"/>
    </source>
</evidence>
<dbReference type="SUPFAM" id="SSF55729">
    <property type="entry name" value="Acyl-CoA N-acyltransferases (Nat)"/>
    <property type="match status" value="1"/>
</dbReference>
<dbReference type="GO" id="GO:0016747">
    <property type="term" value="F:acyltransferase activity, transferring groups other than amino-acyl groups"/>
    <property type="evidence" value="ECO:0007669"/>
    <property type="project" value="InterPro"/>
</dbReference>
<evidence type="ECO:0000313" key="3">
    <source>
        <dbReference type="Proteomes" id="UP000249377"/>
    </source>
</evidence>
<protein>
    <recommendedName>
        <fullName evidence="1">N-acetyltransferase domain-containing protein</fullName>
    </recommendedName>
</protein>
<dbReference type="EMBL" id="QLYR01000004">
    <property type="protein sequence ID" value="RAQ28754.1"/>
    <property type="molecule type" value="Genomic_DNA"/>
</dbReference>